<dbReference type="InterPro" id="IPR001647">
    <property type="entry name" value="HTH_TetR"/>
</dbReference>
<dbReference type="InterPro" id="IPR036271">
    <property type="entry name" value="Tet_transcr_reg_TetR-rel_C_sf"/>
</dbReference>
<dbReference type="PROSITE" id="PS50977">
    <property type="entry name" value="HTH_TETR_2"/>
    <property type="match status" value="1"/>
</dbReference>
<protein>
    <submittedName>
        <fullName evidence="7">TetR/AcrR family transcriptional regulator</fullName>
    </submittedName>
</protein>
<dbReference type="PANTHER" id="PTHR47506">
    <property type="entry name" value="TRANSCRIPTIONAL REGULATORY PROTEIN"/>
    <property type="match status" value="1"/>
</dbReference>
<feature type="domain" description="HTH tetR-type" evidence="6">
    <location>
        <begin position="9"/>
        <end position="69"/>
    </location>
</feature>
<dbReference type="SUPFAM" id="SSF46689">
    <property type="entry name" value="Homeodomain-like"/>
    <property type="match status" value="1"/>
</dbReference>
<evidence type="ECO:0000256" key="1">
    <source>
        <dbReference type="ARBA" id="ARBA00023015"/>
    </source>
</evidence>
<dbReference type="RefSeq" id="WP_337108245.1">
    <property type="nucleotide sequence ID" value="NZ_JAPYKS010000019.1"/>
</dbReference>
<keyword evidence="3" id="KW-0804">Transcription</keyword>
<proteinExistence type="predicted"/>
<accession>A0ABU8L2Y4</accession>
<keyword evidence="8" id="KW-1185">Reference proteome</keyword>
<feature type="DNA-binding region" description="H-T-H motif" evidence="4">
    <location>
        <begin position="32"/>
        <end position="51"/>
    </location>
</feature>
<evidence type="ECO:0000259" key="6">
    <source>
        <dbReference type="PROSITE" id="PS50977"/>
    </source>
</evidence>
<evidence type="ECO:0000256" key="4">
    <source>
        <dbReference type="PROSITE-ProRule" id="PRU00335"/>
    </source>
</evidence>
<dbReference type="Proteomes" id="UP001387293">
    <property type="component" value="Unassembled WGS sequence"/>
</dbReference>
<reference evidence="7 8" key="1">
    <citation type="submission" date="2022-12" db="EMBL/GenBank/DDBJ databases">
        <authorList>
            <person name="Muema E."/>
        </authorList>
    </citation>
    <scope>NUCLEOTIDE SEQUENCE [LARGE SCALE GENOMIC DNA]</scope>
    <source>
        <strain evidence="8">1326</strain>
    </source>
</reference>
<comment type="caution">
    <text evidence="7">The sequence shown here is derived from an EMBL/GenBank/DDBJ whole genome shotgun (WGS) entry which is preliminary data.</text>
</comment>
<sequence>MRYEKGRKDASRSRIMEVATQRFRGDGIAASGLASIMSDAGLTNGAFYPHFPSKAALVRECVAAALEGQSGQIAQALASGGLATAVDAYLSAQHRDNPGTGCASAALLPEIAREQPETRQLYTERLMTLVRQVSAALPPHTSDPEAVAFGIFATLIGALQLARAVEGADLSDRILAAGADAARSMAQPRGGAGQEPAETGVTIAAKTERER</sequence>
<evidence type="ECO:0000313" key="7">
    <source>
        <dbReference type="EMBL" id="MEI9411761.1"/>
    </source>
</evidence>
<dbReference type="Gene3D" id="1.10.10.60">
    <property type="entry name" value="Homeodomain-like"/>
    <property type="match status" value="1"/>
</dbReference>
<evidence type="ECO:0000256" key="5">
    <source>
        <dbReference type="SAM" id="MobiDB-lite"/>
    </source>
</evidence>
<dbReference type="Gene3D" id="1.10.357.10">
    <property type="entry name" value="Tetracycline Repressor, domain 2"/>
    <property type="match status" value="1"/>
</dbReference>
<organism evidence="7 8">
    <name type="scientific">Mesorhizobium salmacidum</name>
    <dbReference type="NCBI Taxonomy" id="3015171"/>
    <lineage>
        <taxon>Bacteria</taxon>
        <taxon>Pseudomonadati</taxon>
        <taxon>Pseudomonadota</taxon>
        <taxon>Alphaproteobacteria</taxon>
        <taxon>Hyphomicrobiales</taxon>
        <taxon>Phyllobacteriaceae</taxon>
        <taxon>Mesorhizobium</taxon>
    </lineage>
</organism>
<dbReference type="InterPro" id="IPR009057">
    <property type="entry name" value="Homeodomain-like_sf"/>
</dbReference>
<keyword evidence="1" id="KW-0805">Transcription regulation</keyword>
<evidence type="ECO:0000313" key="8">
    <source>
        <dbReference type="Proteomes" id="UP001387293"/>
    </source>
</evidence>
<gene>
    <name evidence="7" type="ORF">O7A60_23745</name>
</gene>
<dbReference type="PRINTS" id="PR00455">
    <property type="entry name" value="HTHTETR"/>
</dbReference>
<evidence type="ECO:0000256" key="2">
    <source>
        <dbReference type="ARBA" id="ARBA00023125"/>
    </source>
</evidence>
<keyword evidence="2 4" id="KW-0238">DNA-binding</keyword>
<evidence type="ECO:0000256" key="3">
    <source>
        <dbReference type="ARBA" id="ARBA00023163"/>
    </source>
</evidence>
<dbReference type="PANTHER" id="PTHR47506:SF7">
    <property type="entry name" value="TRANSCRIPTIONAL REGULATORY PROTEIN"/>
    <property type="match status" value="1"/>
</dbReference>
<dbReference type="SUPFAM" id="SSF48498">
    <property type="entry name" value="Tetracyclin repressor-like, C-terminal domain"/>
    <property type="match status" value="1"/>
</dbReference>
<name>A0ABU8L2Y4_9HYPH</name>
<dbReference type="Pfam" id="PF00440">
    <property type="entry name" value="TetR_N"/>
    <property type="match status" value="1"/>
</dbReference>
<dbReference type="EMBL" id="JAPYKS010000019">
    <property type="protein sequence ID" value="MEI9411761.1"/>
    <property type="molecule type" value="Genomic_DNA"/>
</dbReference>
<feature type="region of interest" description="Disordered" evidence="5">
    <location>
        <begin position="182"/>
        <end position="211"/>
    </location>
</feature>